<dbReference type="PROSITE" id="PS51640">
    <property type="entry name" value="MRG"/>
    <property type="match status" value="1"/>
</dbReference>
<dbReference type="Gene3D" id="2.30.30.140">
    <property type="match status" value="1"/>
</dbReference>
<comment type="caution">
    <text evidence="11">The sequence shown here is derived from an EMBL/GenBank/DDBJ whole genome shotgun (WGS) entry which is preliminary data.</text>
</comment>
<dbReference type="InterPro" id="IPR038217">
    <property type="entry name" value="MRG_C_sf"/>
</dbReference>
<dbReference type="SUPFAM" id="SSF50978">
    <property type="entry name" value="WD40 repeat-like"/>
    <property type="match status" value="1"/>
</dbReference>
<gene>
    <name evidence="11" type="primary">Necator_chrIII.g9080</name>
    <name evidence="11" type="ORF">RB195_008315</name>
</gene>
<dbReference type="InterPro" id="IPR016197">
    <property type="entry name" value="Chromo-like_dom_sf"/>
</dbReference>
<dbReference type="Gene3D" id="1.10.274.30">
    <property type="entry name" value="MRG domain"/>
    <property type="match status" value="1"/>
</dbReference>
<dbReference type="SMART" id="SM00298">
    <property type="entry name" value="CHROMO"/>
    <property type="match status" value="1"/>
</dbReference>
<dbReference type="InterPro" id="IPR020472">
    <property type="entry name" value="WD40_PAC1"/>
</dbReference>
<evidence type="ECO:0000256" key="1">
    <source>
        <dbReference type="ARBA" id="ARBA00004123"/>
    </source>
</evidence>
<proteinExistence type="predicted"/>
<feature type="region of interest" description="Disordered" evidence="9">
    <location>
        <begin position="606"/>
        <end position="634"/>
    </location>
</feature>
<dbReference type="SUPFAM" id="SSF54160">
    <property type="entry name" value="Chromo domain-like"/>
    <property type="match status" value="1"/>
</dbReference>
<dbReference type="PANTHER" id="PTHR19855">
    <property type="entry name" value="WD40 REPEAT PROTEIN 12, 37"/>
    <property type="match status" value="1"/>
</dbReference>
<organism evidence="11 12">
    <name type="scientific">Necator americanus</name>
    <name type="common">Human hookworm</name>
    <dbReference type="NCBI Taxonomy" id="51031"/>
    <lineage>
        <taxon>Eukaryota</taxon>
        <taxon>Metazoa</taxon>
        <taxon>Ecdysozoa</taxon>
        <taxon>Nematoda</taxon>
        <taxon>Chromadorea</taxon>
        <taxon>Rhabditida</taxon>
        <taxon>Rhabditina</taxon>
        <taxon>Rhabditomorpha</taxon>
        <taxon>Strongyloidea</taxon>
        <taxon>Ancylostomatidae</taxon>
        <taxon>Bunostominae</taxon>
        <taxon>Necator</taxon>
    </lineage>
</organism>
<evidence type="ECO:0000313" key="12">
    <source>
        <dbReference type="Proteomes" id="UP001303046"/>
    </source>
</evidence>
<dbReference type="Pfam" id="PF11717">
    <property type="entry name" value="Tudor-knot"/>
    <property type="match status" value="1"/>
</dbReference>
<feature type="compositionally biased region" description="Polar residues" evidence="9">
    <location>
        <begin position="105"/>
        <end position="124"/>
    </location>
</feature>
<dbReference type="PRINTS" id="PR00320">
    <property type="entry name" value="GPROTEINBRPT"/>
</dbReference>
<dbReference type="PANTHER" id="PTHR19855:SF12">
    <property type="entry name" value="WD REPEAT-CONTAINING PROTEIN 37"/>
    <property type="match status" value="1"/>
</dbReference>
<evidence type="ECO:0000256" key="5">
    <source>
        <dbReference type="ARBA" id="ARBA00022737"/>
    </source>
</evidence>
<evidence type="ECO:0000256" key="4">
    <source>
        <dbReference type="ARBA" id="ARBA00022574"/>
    </source>
</evidence>
<name>A0ABR1CN29_NECAM</name>
<evidence type="ECO:0000256" key="6">
    <source>
        <dbReference type="ARBA" id="ARBA00023242"/>
    </source>
</evidence>
<dbReference type="PROSITE" id="PS50082">
    <property type="entry name" value="WD_REPEATS_2"/>
    <property type="match status" value="5"/>
</dbReference>
<keyword evidence="6" id="KW-0539">Nucleus</keyword>
<sequence length="840" mass="93056">MPPKKEHKHEVNDKVLCKHGLYFYEAKIIEVEEVDGEMVYLVHYQGWHKRYDERIRQSQCPDYFLPLTEANIAKAKADIQEATSAKTKRKRAKLEDDDTRKSETGSRASTPSDRAGSSTHAPSTHSDRRASSVKHESSSRKAARDTCAIRIPADQLGPEIDAQLEQLSNLPKLIKNILVNEHDAVVNHGKLANLPARVTVYDIVGKYVEFTKSRYGDKEIEIEHDGGVTYLSGNDMLISTAKALRDYFDILLPYQLLYKFERLQFNTLAKKEQEKFDAEQLQSQEVTPRRLRKSSREVKTSLPLSVYAQIMDGGPLRPDMIRPSKFYGLAHLLRMFVKLPALLRLVPCGQAGLIERIACVHDFIAFVRQNAPFILDLNVDYKEAGNPTRSRASTDSDMLYSAQAAVEYDASDTTAPHRARLYHLFGLIDKEFESLFAENCALRAKIEALETGADGDVSVLQSESFTATNESIKGGGGRKAMHVGQKLRTALRGPPGRLVFKVGGGDGERFRLTRRFDGHRDGVWHVTADATRSICASASADQTARIWSLNTGACLYTYIGHTGSVNCVAFAPQPESSSGELTVATASGDESAHIWKVSIGSQMVLSSDDDEDDKAGPDSGAGESDAAPPQSTTEGARVKTALMRLTGHTGVVIGCDWLAGASQLITASWDRTANIYDVERGEVLNILSGHEMELNHCSAHPSQKLVVTSSKDSTFRLWDFRETIQSVAVFQGHQDSVSSVAFSTGDRIVSGSDDRTVKVWDLRNMRSAISTIRLSSAANRLSVSRSHGAIAIPLDNRHVRIYDLAGNRLPRVPNRRCHSRMCCWMESDIGKRMRMCILAL</sequence>
<feature type="repeat" description="WD" evidence="8">
    <location>
        <begin position="558"/>
        <end position="605"/>
    </location>
</feature>
<keyword evidence="5" id="KW-0677">Repeat</keyword>
<feature type="repeat" description="WD" evidence="8">
    <location>
        <begin position="516"/>
        <end position="557"/>
    </location>
</feature>
<evidence type="ECO:0000256" key="3">
    <source>
        <dbReference type="ARBA" id="ARBA00022490"/>
    </source>
</evidence>
<evidence type="ECO:0000256" key="9">
    <source>
        <dbReference type="SAM" id="MobiDB-lite"/>
    </source>
</evidence>
<protein>
    <recommendedName>
        <fullName evidence="7">WD repeat-containing protein 37</fullName>
    </recommendedName>
</protein>
<feature type="compositionally biased region" description="Basic and acidic residues" evidence="9">
    <location>
        <begin position="125"/>
        <end position="144"/>
    </location>
</feature>
<feature type="repeat" description="WD" evidence="8">
    <location>
        <begin position="730"/>
        <end position="770"/>
    </location>
</feature>
<comment type="subcellular location">
    <subcellularLocation>
        <location evidence="2">Cytoplasm</location>
    </subcellularLocation>
    <subcellularLocation>
        <location evidence="1">Nucleus</location>
    </subcellularLocation>
</comment>
<keyword evidence="12" id="KW-1185">Reference proteome</keyword>
<dbReference type="Pfam" id="PF00400">
    <property type="entry name" value="WD40"/>
    <property type="match status" value="5"/>
</dbReference>
<dbReference type="Pfam" id="PF05712">
    <property type="entry name" value="MRG"/>
    <property type="match status" value="1"/>
</dbReference>
<keyword evidence="4 8" id="KW-0853">WD repeat</keyword>
<dbReference type="PROSITE" id="PS50294">
    <property type="entry name" value="WD_REPEATS_REGION"/>
    <property type="match status" value="3"/>
</dbReference>
<feature type="domain" description="Chromo" evidence="10">
    <location>
        <begin position="23"/>
        <end position="76"/>
    </location>
</feature>
<feature type="repeat" description="WD" evidence="8">
    <location>
        <begin position="687"/>
        <end position="721"/>
    </location>
</feature>
<evidence type="ECO:0000256" key="2">
    <source>
        <dbReference type="ARBA" id="ARBA00004496"/>
    </source>
</evidence>
<dbReference type="PROSITE" id="PS00678">
    <property type="entry name" value="WD_REPEATS_1"/>
    <property type="match status" value="1"/>
</dbReference>
<reference evidence="11 12" key="1">
    <citation type="submission" date="2023-08" db="EMBL/GenBank/DDBJ databases">
        <title>A Necator americanus chromosomal reference genome.</title>
        <authorList>
            <person name="Ilik V."/>
            <person name="Petrzelkova K.J."/>
            <person name="Pardy F."/>
            <person name="Fuh T."/>
            <person name="Niatou-Singa F.S."/>
            <person name="Gouil Q."/>
            <person name="Baker L."/>
            <person name="Ritchie M.E."/>
            <person name="Jex A.R."/>
            <person name="Gazzola D."/>
            <person name="Li H."/>
            <person name="Toshio Fujiwara R."/>
            <person name="Zhan B."/>
            <person name="Aroian R.V."/>
            <person name="Pafco B."/>
            <person name="Schwarz E.M."/>
        </authorList>
    </citation>
    <scope>NUCLEOTIDE SEQUENCE [LARGE SCALE GENOMIC DNA]</scope>
    <source>
        <strain evidence="11 12">Aroian</strain>
        <tissue evidence="11">Whole animal</tissue>
    </source>
</reference>
<dbReference type="Proteomes" id="UP001303046">
    <property type="component" value="Unassembled WGS sequence"/>
</dbReference>
<dbReference type="EMBL" id="JAVFWL010000003">
    <property type="protein sequence ID" value="KAK6739744.1"/>
    <property type="molecule type" value="Genomic_DNA"/>
</dbReference>
<evidence type="ECO:0000256" key="8">
    <source>
        <dbReference type="PROSITE-ProRule" id="PRU00221"/>
    </source>
</evidence>
<feature type="region of interest" description="Disordered" evidence="9">
    <location>
        <begin position="79"/>
        <end position="144"/>
    </location>
</feature>
<dbReference type="InterPro" id="IPR026541">
    <property type="entry name" value="MRG_dom"/>
</dbReference>
<dbReference type="InterPro" id="IPR000953">
    <property type="entry name" value="Chromo/chromo_shadow_dom"/>
</dbReference>
<feature type="repeat" description="WD" evidence="8">
    <location>
        <begin position="645"/>
        <end position="686"/>
    </location>
</feature>
<accession>A0ABR1CN29</accession>
<keyword evidence="3" id="KW-0963">Cytoplasm</keyword>
<dbReference type="InterPro" id="IPR015943">
    <property type="entry name" value="WD40/YVTN_repeat-like_dom_sf"/>
</dbReference>
<dbReference type="InterPro" id="IPR019775">
    <property type="entry name" value="WD40_repeat_CS"/>
</dbReference>
<dbReference type="InterPro" id="IPR025995">
    <property type="entry name" value="Tudor-knot"/>
</dbReference>
<evidence type="ECO:0000313" key="11">
    <source>
        <dbReference type="EMBL" id="KAK6739744.1"/>
    </source>
</evidence>
<dbReference type="CDD" id="cd00200">
    <property type="entry name" value="WD40"/>
    <property type="match status" value="1"/>
</dbReference>
<dbReference type="Gene3D" id="2.130.10.10">
    <property type="entry name" value="YVTN repeat-like/Quinoprotein amine dehydrogenase"/>
    <property type="match status" value="3"/>
</dbReference>
<dbReference type="InterPro" id="IPR036322">
    <property type="entry name" value="WD40_repeat_dom_sf"/>
</dbReference>
<dbReference type="InterPro" id="IPR001680">
    <property type="entry name" value="WD40_rpt"/>
</dbReference>
<evidence type="ECO:0000256" key="7">
    <source>
        <dbReference type="ARBA" id="ARBA00040954"/>
    </source>
</evidence>
<dbReference type="SMART" id="SM00320">
    <property type="entry name" value="WD40"/>
    <property type="match status" value="5"/>
</dbReference>
<evidence type="ECO:0000259" key="10">
    <source>
        <dbReference type="SMART" id="SM00298"/>
    </source>
</evidence>